<reference evidence="3" key="1">
    <citation type="submission" date="2022-10" db="EMBL/GenBank/DDBJ databases">
        <title>Genome assembly of Pristionchus species.</title>
        <authorList>
            <person name="Yoshida K."/>
            <person name="Sommer R.J."/>
        </authorList>
    </citation>
    <scope>NUCLEOTIDE SEQUENCE [LARGE SCALE GENOMIC DNA]</scope>
    <source>
        <strain evidence="3">RS5460</strain>
    </source>
</reference>
<gene>
    <name evidence="2" type="ORF">PMAYCL1PPCAC_19564</name>
</gene>
<dbReference type="EMBL" id="BTRK01000004">
    <property type="protein sequence ID" value="GMR49369.1"/>
    <property type="molecule type" value="Genomic_DNA"/>
</dbReference>
<feature type="compositionally biased region" description="Polar residues" evidence="1">
    <location>
        <begin position="81"/>
        <end position="91"/>
    </location>
</feature>
<feature type="non-terminal residue" evidence="2">
    <location>
        <position position="1"/>
    </location>
</feature>
<dbReference type="AlphaFoldDB" id="A0AAN5CRS2"/>
<proteinExistence type="predicted"/>
<evidence type="ECO:0000256" key="1">
    <source>
        <dbReference type="SAM" id="MobiDB-lite"/>
    </source>
</evidence>
<evidence type="ECO:0000313" key="3">
    <source>
        <dbReference type="Proteomes" id="UP001328107"/>
    </source>
</evidence>
<organism evidence="2 3">
    <name type="scientific">Pristionchus mayeri</name>
    <dbReference type="NCBI Taxonomy" id="1317129"/>
    <lineage>
        <taxon>Eukaryota</taxon>
        <taxon>Metazoa</taxon>
        <taxon>Ecdysozoa</taxon>
        <taxon>Nematoda</taxon>
        <taxon>Chromadorea</taxon>
        <taxon>Rhabditida</taxon>
        <taxon>Rhabditina</taxon>
        <taxon>Diplogasteromorpha</taxon>
        <taxon>Diplogasteroidea</taxon>
        <taxon>Neodiplogasteridae</taxon>
        <taxon>Pristionchus</taxon>
    </lineage>
</organism>
<name>A0AAN5CRS2_9BILA</name>
<feature type="non-terminal residue" evidence="2">
    <location>
        <position position="115"/>
    </location>
</feature>
<comment type="caution">
    <text evidence="2">The sequence shown here is derived from an EMBL/GenBank/DDBJ whole genome shotgun (WGS) entry which is preliminary data.</text>
</comment>
<protein>
    <submittedName>
        <fullName evidence="2">Uncharacterized protein</fullName>
    </submittedName>
</protein>
<accession>A0AAN5CRS2</accession>
<feature type="region of interest" description="Disordered" evidence="1">
    <location>
        <begin position="81"/>
        <end position="115"/>
    </location>
</feature>
<keyword evidence="3" id="KW-1185">Reference proteome</keyword>
<sequence length="115" mass="12794">ILPAFLQITGFKHCYKYTLLKPGAVPFFDDSSANSIHMEEGNQLGRTHSREVTIKDEPIHNFSEFQDQQVAEMFCPSIGNSRSLDPSSSKGGTPCMAEVKTEPIDEFPEFSQPIA</sequence>
<evidence type="ECO:0000313" key="2">
    <source>
        <dbReference type="EMBL" id="GMR49369.1"/>
    </source>
</evidence>
<dbReference type="Proteomes" id="UP001328107">
    <property type="component" value="Unassembled WGS sequence"/>
</dbReference>